<dbReference type="GO" id="GO:0016020">
    <property type="term" value="C:membrane"/>
    <property type="evidence" value="ECO:0007669"/>
    <property type="project" value="InterPro"/>
</dbReference>
<keyword evidence="1" id="KW-0472">Membrane</keyword>
<dbReference type="Pfam" id="PF03741">
    <property type="entry name" value="TerC"/>
    <property type="match status" value="1"/>
</dbReference>
<dbReference type="InterPro" id="IPR005496">
    <property type="entry name" value="Integral_membrane_TerC"/>
</dbReference>
<dbReference type="EMBL" id="QPJI01000020">
    <property type="protein sequence ID" value="RCW62885.1"/>
    <property type="molecule type" value="Genomic_DNA"/>
</dbReference>
<sequence>MIDIVFSLNLVITAVGMVDEVAVMIAAIVIAVLVMMLAAGSISDFIDKPLP</sequence>
<comment type="caution">
    <text evidence="2">The sequence shown here is derived from an EMBL/GenBank/DDBJ whole genome shotgun (WGS) entry which is preliminary data.</text>
</comment>
<evidence type="ECO:0000256" key="1">
    <source>
        <dbReference type="SAM" id="Phobius"/>
    </source>
</evidence>
<feature type="transmembrane region" description="Helical" evidence="1">
    <location>
        <begin position="21"/>
        <end position="42"/>
    </location>
</feature>
<evidence type="ECO:0000313" key="3">
    <source>
        <dbReference type="Proteomes" id="UP000253647"/>
    </source>
</evidence>
<evidence type="ECO:0000313" key="2">
    <source>
        <dbReference type="EMBL" id="RCW62885.1"/>
    </source>
</evidence>
<accession>A0A368X4Z5</accession>
<proteinExistence type="predicted"/>
<dbReference type="Proteomes" id="UP000253647">
    <property type="component" value="Unassembled WGS sequence"/>
</dbReference>
<dbReference type="AlphaFoldDB" id="A0A368X4Z5"/>
<reference evidence="2 3" key="1">
    <citation type="submission" date="2018-07" db="EMBL/GenBank/DDBJ databases">
        <title>Freshwater and sediment microbial communities from various areas in North America, analyzing microbe dynamics in response to fracking.</title>
        <authorList>
            <person name="Lamendella R."/>
        </authorList>
    </citation>
    <scope>NUCLEOTIDE SEQUENCE [LARGE SCALE GENOMIC DNA]</scope>
    <source>
        <strain evidence="2 3">105B</strain>
    </source>
</reference>
<name>A0A368X4Z5_MARNT</name>
<keyword evidence="1" id="KW-1133">Transmembrane helix</keyword>
<protein>
    <submittedName>
        <fullName evidence="2">Integral membrane protein TerC family protein</fullName>
    </submittedName>
</protein>
<gene>
    <name evidence="2" type="ORF">DET61_1207</name>
</gene>
<organism evidence="2 3">
    <name type="scientific">Marinobacter nauticus</name>
    <name type="common">Marinobacter hydrocarbonoclasticus</name>
    <name type="synonym">Marinobacter aquaeolei</name>
    <dbReference type="NCBI Taxonomy" id="2743"/>
    <lineage>
        <taxon>Bacteria</taxon>
        <taxon>Pseudomonadati</taxon>
        <taxon>Pseudomonadota</taxon>
        <taxon>Gammaproteobacteria</taxon>
        <taxon>Pseudomonadales</taxon>
        <taxon>Marinobacteraceae</taxon>
        <taxon>Marinobacter</taxon>
    </lineage>
</organism>
<keyword evidence="1" id="KW-0812">Transmembrane</keyword>